<evidence type="ECO:0000256" key="14">
    <source>
        <dbReference type="ARBA" id="ARBA00023180"/>
    </source>
</evidence>
<keyword evidence="3" id="KW-0597">Phosphoprotein</keyword>
<dbReference type="Proteomes" id="UP000265100">
    <property type="component" value="Chromosome 14"/>
</dbReference>
<dbReference type="CDD" id="cd11722">
    <property type="entry name" value="SOAR"/>
    <property type="match status" value="1"/>
</dbReference>
<dbReference type="FunFam" id="1.10.150.50:FF:000009">
    <property type="entry name" value="Stromal interaction molecule 1"/>
    <property type="match status" value="1"/>
</dbReference>
<feature type="transmembrane region" description="Helical" evidence="17">
    <location>
        <begin position="182"/>
        <end position="200"/>
    </location>
</feature>
<dbReference type="AlphaFoldDB" id="A0AAX7V1L6"/>
<organism evidence="19 20">
    <name type="scientific">Astatotilapia calliptera</name>
    <name type="common">Eastern happy</name>
    <name type="synonym">Chromis callipterus</name>
    <dbReference type="NCBI Taxonomy" id="8154"/>
    <lineage>
        <taxon>Eukaryota</taxon>
        <taxon>Metazoa</taxon>
        <taxon>Chordata</taxon>
        <taxon>Craniata</taxon>
        <taxon>Vertebrata</taxon>
        <taxon>Euteleostomi</taxon>
        <taxon>Actinopterygii</taxon>
        <taxon>Neopterygii</taxon>
        <taxon>Teleostei</taxon>
        <taxon>Neoteleostei</taxon>
        <taxon>Acanthomorphata</taxon>
        <taxon>Ovalentaria</taxon>
        <taxon>Cichlomorphae</taxon>
        <taxon>Cichliformes</taxon>
        <taxon>Cichlidae</taxon>
        <taxon>African cichlids</taxon>
        <taxon>Pseudocrenilabrinae</taxon>
        <taxon>Haplochromini</taxon>
        <taxon>Astatotilapia</taxon>
    </lineage>
</organism>
<feature type="compositionally biased region" description="Low complexity" evidence="16">
    <location>
        <begin position="590"/>
        <end position="603"/>
    </location>
</feature>
<dbReference type="PANTHER" id="PTHR15136">
    <property type="entry name" value="STROMAL INTERACTION MOLECULE HOMOLOG"/>
    <property type="match status" value="1"/>
</dbReference>
<evidence type="ECO:0000256" key="11">
    <source>
        <dbReference type="ARBA" id="ARBA00023054"/>
    </source>
</evidence>
<dbReference type="PANTHER" id="PTHR15136:SF9">
    <property type="entry name" value="STROMAL INTERACTION MOLECULE 1"/>
    <property type="match status" value="1"/>
</dbReference>
<dbReference type="SUPFAM" id="SSF47769">
    <property type="entry name" value="SAM/Pointed domain"/>
    <property type="match status" value="1"/>
</dbReference>
<keyword evidence="10 17" id="KW-1133">Transmembrane helix</keyword>
<evidence type="ECO:0000256" key="10">
    <source>
        <dbReference type="ARBA" id="ARBA00022989"/>
    </source>
</evidence>
<feature type="region of interest" description="Disordered" evidence="16">
    <location>
        <begin position="590"/>
        <end position="664"/>
    </location>
</feature>
<evidence type="ECO:0000256" key="5">
    <source>
        <dbReference type="ARBA" id="ARBA00022692"/>
    </source>
</evidence>
<evidence type="ECO:0000256" key="16">
    <source>
        <dbReference type="SAM" id="MobiDB-lite"/>
    </source>
</evidence>
<evidence type="ECO:0000256" key="7">
    <source>
        <dbReference type="ARBA" id="ARBA00022729"/>
    </source>
</evidence>
<evidence type="ECO:0000313" key="20">
    <source>
        <dbReference type="Proteomes" id="UP000265100"/>
    </source>
</evidence>
<dbReference type="GO" id="GO:0005886">
    <property type="term" value="C:plasma membrane"/>
    <property type="evidence" value="ECO:0007669"/>
    <property type="project" value="TreeGrafter"/>
</dbReference>
<dbReference type="GO" id="GO:0006874">
    <property type="term" value="P:intracellular calcium ion homeostasis"/>
    <property type="evidence" value="ECO:0007669"/>
    <property type="project" value="TreeGrafter"/>
</dbReference>
<evidence type="ECO:0000313" key="19">
    <source>
        <dbReference type="Ensembl" id="ENSACLP00000076343.1"/>
    </source>
</evidence>
<keyword evidence="11 15" id="KW-0175">Coiled coil</keyword>
<keyword evidence="8" id="KW-0256">Endoplasmic reticulum</keyword>
<dbReference type="Gene3D" id="1.10.238.180">
    <property type="match status" value="1"/>
</dbReference>
<dbReference type="InterPro" id="IPR032393">
    <property type="entry name" value="SOAR_STIM1/2"/>
</dbReference>
<keyword evidence="2" id="KW-0813">Transport</keyword>
<dbReference type="Pfam" id="PF25578">
    <property type="entry name" value="EF-hand_STIM1"/>
    <property type="match status" value="1"/>
</dbReference>
<evidence type="ECO:0000256" key="2">
    <source>
        <dbReference type="ARBA" id="ARBA00022448"/>
    </source>
</evidence>
<dbReference type="InterPro" id="IPR001660">
    <property type="entry name" value="SAM"/>
</dbReference>
<proteinExistence type="predicted"/>
<reference evidence="20" key="2">
    <citation type="submission" date="2023-03" db="EMBL/GenBank/DDBJ databases">
        <authorList>
            <consortium name="Wellcome Sanger Institute Data Sharing"/>
        </authorList>
    </citation>
    <scope>NUCLEOTIDE SEQUENCE [LARGE SCALE GENOMIC DNA]</scope>
</reference>
<evidence type="ECO:0000256" key="15">
    <source>
        <dbReference type="SAM" id="Coils"/>
    </source>
</evidence>
<feature type="compositionally biased region" description="Basic residues" evidence="16">
    <location>
        <begin position="650"/>
        <end position="664"/>
    </location>
</feature>
<dbReference type="InterPro" id="IPR013761">
    <property type="entry name" value="SAM/pointed_sf"/>
</dbReference>
<evidence type="ECO:0000256" key="6">
    <source>
        <dbReference type="ARBA" id="ARBA00022723"/>
    </source>
</evidence>
<dbReference type="FunFam" id="1.10.287.3550:FF:000001">
    <property type="entry name" value="Stromal interaction molecule 1"/>
    <property type="match status" value="1"/>
</dbReference>
<feature type="domain" description="SAM" evidence="18">
    <location>
        <begin position="100"/>
        <end position="155"/>
    </location>
</feature>
<evidence type="ECO:0000256" key="13">
    <source>
        <dbReference type="ARBA" id="ARBA00023136"/>
    </source>
</evidence>
<feature type="coiled-coil region" evidence="15">
    <location>
        <begin position="219"/>
        <end position="306"/>
    </location>
</feature>
<dbReference type="Gene3D" id="1.20.5.340">
    <property type="match status" value="1"/>
</dbReference>
<dbReference type="GeneTree" id="ENSGT00390000000214"/>
<keyword evidence="4" id="KW-0109">Calcium transport</keyword>
<dbReference type="PROSITE" id="PS50105">
    <property type="entry name" value="SAM_DOMAIN"/>
    <property type="match status" value="1"/>
</dbReference>
<dbReference type="Ensembl" id="ENSACLT00000045100.1">
    <property type="protein sequence ID" value="ENSACLP00000076343.1"/>
    <property type="gene ID" value="ENSACLG00000001568.2"/>
</dbReference>
<keyword evidence="6" id="KW-0479">Metal-binding</keyword>
<dbReference type="GO" id="GO:0002115">
    <property type="term" value="P:store-operated calcium entry"/>
    <property type="evidence" value="ECO:0007669"/>
    <property type="project" value="TreeGrafter"/>
</dbReference>
<keyword evidence="12" id="KW-0406">Ion transport</keyword>
<dbReference type="InterPro" id="IPR037608">
    <property type="entry name" value="STIM1/2"/>
</dbReference>
<keyword evidence="7" id="KW-0732">Signal</keyword>
<protein>
    <recommendedName>
        <fullName evidence="18">SAM domain-containing protein</fullName>
    </recommendedName>
</protein>
<keyword evidence="13 17" id="KW-0472">Membrane</keyword>
<dbReference type="FunFam" id="1.10.238.180:FF:000001">
    <property type="entry name" value="Stromal interaction molecule 1"/>
    <property type="match status" value="1"/>
</dbReference>
<dbReference type="GO" id="GO:0005789">
    <property type="term" value="C:endoplasmic reticulum membrane"/>
    <property type="evidence" value="ECO:0007669"/>
    <property type="project" value="UniProtKB-SubCell"/>
</dbReference>
<dbReference type="InterPro" id="IPR057835">
    <property type="entry name" value="EF-hand_STIM1/2"/>
</dbReference>
<feature type="compositionally biased region" description="Acidic residues" evidence="16">
    <location>
        <begin position="635"/>
        <end position="646"/>
    </location>
</feature>
<keyword evidence="9" id="KW-0106">Calcium</keyword>
<dbReference type="GO" id="GO:0005509">
    <property type="term" value="F:calcium ion binding"/>
    <property type="evidence" value="ECO:0007669"/>
    <property type="project" value="TreeGrafter"/>
</dbReference>
<reference evidence="19 20" key="1">
    <citation type="submission" date="2018-05" db="EMBL/GenBank/DDBJ databases">
        <authorList>
            <person name="Datahose"/>
        </authorList>
    </citation>
    <scope>NUCLEOTIDE SEQUENCE</scope>
</reference>
<dbReference type="Pfam" id="PF07647">
    <property type="entry name" value="SAM_2"/>
    <property type="match status" value="1"/>
</dbReference>
<evidence type="ECO:0000256" key="12">
    <source>
        <dbReference type="ARBA" id="ARBA00023065"/>
    </source>
</evidence>
<evidence type="ECO:0000256" key="3">
    <source>
        <dbReference type="ARBA" id="ARBA00022553"/>
    </source>
</evidence>
<evidence type="ECO:0000256" key="8">
    <source>
        <dbReference type="ARBA" id="ARBA00022824"/>
    </source>
</evidence>
<dbReference type="Gene3D" id="1.10.287.3550">
    <property type="match status" value="1"/>
</dbReference>
<evidence type="ECO:0000256" key="9">
    <source>
        <dbReference type="ARBA" id="ARBA00022837"/>
    </source>
</evidence>
<keyword evidence="5 17" id="KW-0812">Transmembrane</keyword>
<reference evidence="19" key="4">
    <citation type="submission" date="2025-09" db="UniProtKB">
        <authorList>
            <consortium name="Ensembl"/>
        </authorList>
    </citation>
    <scope>IDENTIFICATION</scope>
</reference>
<feature type="region of interest" description="Disordered" evidence="16">
    <location>
        <begin position="554"/>
        <end position="575"/>
    </location>
</feature>
<comment type="subcellular location">
    <subcellularLocation>
        <location evidence="1">Endoplasmic reticulum membrane</location>
        <topology evidence="1">Single-pass type I membrane protein</topology>
    </subcellularLocation>
</comment>
<reference evidence="19" key="3">
    <citation type="submission" date="2025-08" db="UniProtKB">
        <authorList>
            <consortium name="Ensembl"/>
        </authorList>
    </citation>
    <scope>IDENTIFICATION</scope>
</reference>
<dbReference type="Gene3D" id="1.10.150.50">
    <property type="entry name" value="Transcription Factor, Ets-1"/>
    <property type="match status" value="1"/>
</dbReference>
<dbReference type="FunFam" id="1.20.5.340:FF:000011">
    <property type="entry name" value="Stromal interaction molecule 1"/>
    <property type="match status" value="1"/>
</dbReference>
<name>A0AAX7V1L6_ASTCA</name>
<sequence length="664" mass="75438">LRHYFLQKPLMLYKYFCRIDEPLCKDENAFLTFEAIRNIHKQMDDDANGNVDVVETDGFLREDLNYHDPKAKHNSFHGDDQFISVEDLWNSWKGSEVYNWTVDKVVEWLISYVELPQYVDAFRKMNFNGSAMPRLAVKNTTLTLSILKILDRSHVQKLQLKSLDTVLFGAPLMNRHNHLKDFMLVVSIVIGMGGCWFAYIQNRYSKDHMKKMMKDLEGLQRAEQSLHDLQKKLQIAQEEHRTVEVEKVNLEQKLRDEINAAKQEAQRLRELREGTENELSRQKYAEEELEQVRMALKKAEKELESRSSWSPPESLQKWLQLTHEVEVQYYNIKKQNAERQLLVAKEGAEKIKKKRNTLFGTFHVAHSSSLDDVDHKILAAKQALGEVTAALRERLHRWQQIEILTGFTIVNNPGLPSLASALNLDPTFMGGRATPQHFIMSDDMDDMDEDIVPGTLPYGNRLLERRASDLWSIGSDCQPVWKYPAPSMMSLRQRHIDPQLALGSQRDLNRSDSDSSLSLSQVGDRLSAYSSKGHLIKPTSLMHGLSNRADDAVSLHAHTPNGGTRVHEGGPDSPILMKKVYSLGEINSLSESSRSLSPNSTEPDTPSPTGGQVGVVGAKANSRIPQLSSKKSPLEEDSGSTGEDTDSAASRKKHTFKIFKKQRK</sequence>
<evidence type="ECO:0000256" key="17">
    <source>
        <dbReference type="SAM" id="Phobius"/>
    </source>
</evidence>
<keyword evidence="20" id="KW-1185">Reference proteome</keyword>
<dbReference type="GO" id="GO:0005246">
    <property type="term" value="F:calcium channel regulator activity"/>
    <property type="evidence" value="ECO:0007669"/>
    <property type="project" value="InterPro"/>
</dbReference>
<evidence type="ECO:0000259" key="18">
    <source>
        <dbReference type="PROSITE" id="PS50105"/>
    </source>
</evidence>
<accession>A0AAX7V1L6</accession>
<keyword evidence="14" id="KW-0325">Glycoprotein</keyword>
<dbReference type="Pfam" id="PF16533">
    <property type="entry name" value="SOAR"/>
    <property type="match status" value="1"/>
</dbReference>
<evidence type="ECO:0000256" key="1">
    <source>
        <dbReference type="ARBA" id="ARBA00004115"/>
    </source>
</evidence>
<dbReference type="GO" id="GO:0051049">
    <property type="term" value="P:regulation of transport"/>
    <property type="evidence" value="ECO:0007669"/>
    <property type="project" value="UniProtKB-ARBA"/>
</dbReference>
<evidence type="ECO:0000256" key="4">
    <source>
        <dbReference type="ARBA" id="ARBA00022568"/>
    </source>
</evidence>